<dbReference type="EMBL" id="JAUYVH010000002">
    <property type="protein sequence ID" value="MDQ9169672.1"/>
    <property type="molecule type" value="Genomic_DNA"/>
</dbReference>
<sequence>MLMSRLQIAVVMQRRILNSRWADHAWSAAAVLPDPGNLPPLQQLSQSENGESYLVPGLKLELYPDEDEGYFENWAAPEPKVFVMWRMQGEYAMPTLASVSYAEGTRMLDSGESADGVPMSPEVHAWLGSYLKQHYRPRQRHRA</sequence>
<dbReference type="Proteomes" id="UP001225596">
    <property type="component" value="Unassembled WGS sequence"/>
</dbReference>
<keyword evidence="2" id="KW-1185">Reference proteome</keyword>
<protein>
    <submittedName>
        <fullName evidence="1">DUF3305 domain-containing protein</fullName>
    </submittedName>
</protein>
<gene>
    <name evidence="1" type="ORF">Q8A64_04525</name>
</gene>
<organism evidence="1 2">
    <name type="scientific">Keguizhuia sedimenti</name>
    <dbReference type="NCBI Taxonomy" id="3064264"/>
    <lineage>
        <taxon>Bacteria</taxon>
        <taxon>Pseudomonadati</taxon>
        <taxon>Pseudomonadota</taxon>
        <taxon>Betaproteobacteria</taxon>
        <taxon>Burkholderiales</taxon>
        <taxon>Oxalobacteraceae</taxon>
        <taxon>Keguizhuia</taxon>
    </lineage>
</organism>
<name>A0ABU1BKZ6_9BURK</name>
<accession>A0ABU1BKZ6</accession>
<evidence type="ECO:0000313" key="2">
    <source>
        <dbReference type="Proteomes" id="UP001225596"/>
    </source>
</evidence>
<dbReference type="RefSeq" id="WP_338435607.1">
    <property type="nucleotide sequence ID" value="NZ_JAUYVH010000002.1"/>
</dbReference>
<evidence type="ECO:0000313" key="1">
    <source>
        <dbReference type="EMBL" id="MDQ9169672.1"/>
    </source>
</evidence>
<comment type="caution">
    <text evidence="1">The sequence shown here is derived from an EMBL/GenBank/DDBJ whole genome shotgun (WGS) entry which is preliminary data.</text>
</comment>
<dbReference type="InterPro" id="IPR021736">
    <property type="entry name" value="DUF3305"/>
</dbReference>
<proteinExistence type="predicted"/>
<dbReference type="Pfam" id="PF11749">
    <property type="entry name" value="DUF3305"/>
    <property type="match status" value="1"/>
</dbReference>
<reference evidence="1 2" key="1">
    <citation type="submission" date="2023-08" db="EMBL/GenBank/DDBJ databases">
        <title>Oxalobacteraceae gen .nov., isolated from river sludge outside the plant.</title>
        <authorList>
            <person name="Zhao S.Y."/>
        </authorList>
    </citation>
    <scope>NUCLEOTIDE SEQUENCE [LARGE SCALE GENOMIC DNA]</scope>
    <source>
        <strain evidence="1 2">R-40</strain>
    </source>
</reference>